<evidence type="ECO:0000313" key="2">
    <source>
        <dbReference type="EMBL" id="QCD46737.1"/>
    </source>
</evidence>
<accession>A0A6G5QMB8</accession>
<protein>
    <submittedName>
        <fullName evidence="2">Pseudouridine synthase</fullName>
    </submittedName>
</protein>
<evidence type="ECO:0000313" key="3">
    <source>
        <dbReference type="Proteomes" id="UP000502377"/>
    </source>
</evidence>
<dbReference type="SUPFAM" id="SSF55174">
    <property type="entry name" value="Alpha-L RNA-binding motif"/>
    <property type="match status" value="1"/>
</dbReference>
<dbReference type="InterPro" id="IPR036986">
    <property type="entry name" value="S4_RNA-bd_sf"/>
</dbReference>
<proteinExistence type="predicted"/>
<dbReference type="AlphaFoldDB" id="A0A6G5QMB8"/>
<keyword evidence="1" id="KW-0694">RNA-binding</keyword>
<sequence length="60" mass="6843">MRLNKFISHNTNYSRREADELIGQGKENQHRAISDLATSVGENDNVKISGRFAKLKKNLQ</sequence>
<organism evidence="2 3">
    <name type="scientific">Campylobacter rectus</name>
    <name type="common">Wolinella recta</name>
    <dbReference type="NCBI Taxonomy" id="203"/>
    <lineage>
        <taxon>Bacteria</taxon>
        <taxon>Pseudomonadati</taxon>
        <taxon>Campylobacterota</taxon>
        <taxon>Epsilonproteobacteria</taxon>
        <taxon>Campylobacterales</taxon>
        <taxon>Campylobacteraceae</taxon>
        <taxon>Campylobacter</taxon>
    </lineage>
</organism>
<reference evidence="2 3" key="1">
    <citation type="submission" date="2016-07" db="EMBL/GenBank/DDBJ databases">
        <title>Comparative genomics of the Campylobacter concisus group.</title>
        <authorList>
            <person name="Miller W.G."/>
            <person name="Yee E."/>
            <person name="Chapman M.H."/>
            <person name="Huynh S."/>
            <person name="Bono J.L."/>
            <person name="On S.L.W."/>
            <person name="StLeger J."/>
            <person name="Foster G."/>
            <person name="Parker C.T."/>
        </authorList>
    </citation>
    <scope>NUCLEOTIDE SEQUENCE [LARGE SCALE GENOMIC DNA]</scope>
    <source>
        <strain evidence="2 3">ATCC 33238</strain>
    </source>
</reference>
<dbReference type="KEGG" id="crx:CRECT_1073"/>
<dbReference type="Proteomes" id="UP000502377">
    <property type="component" value="Chromosome"/>
</dbReference>
<evidence type="ECO:0000256" key="1">
    <source>
        <dbReference type="PROSITE-ProRule" id="PRU00182"/>
    </source>
</evidence>
<dbReference type="EMBL" id="CP012543">
    <property type="protein sequence ID" value="QCD46737.1"/>
    <property type="molecule type" value="Genomic_DNA"/>
</dbReference>
<dbReference type="CDD" id="cd00165">
    <property type="entry name" value="S4"/>
    <property type="match status" value="1"/>
</dbReference>
<dbReference type="GO" id="GO:0003723">
    <property type="term" value="F:RNA binding"/>
    <property type="evidence" value="ECO:0007669"/>
    <property type="project" value="UniProtKB-KW"/>
</dbReference>
<gene>
    <name evidence="2" type="ORF">CRECT_1073</name>
</gene>
<name>A0A6G5QMB8_CAMRE</name>
<dbReference type="Gene3D" id="3.10.290.10">
    <property type="entry name" value="RNA-binding S4 domain"/>
    <property type="match status" value="1"/>
</dbReference>
<dbReference type="PROSITE" id="PS50889">
    <property type="entry name" value="S4"/>
    <property type="match status" value="1"/>
</dbReference>